<keyword evidence="2" id="KW-1185">Reference proteome</keyword>
<protein>
    <recommendedName>
        <fullName evidence="3">Interferon-induced very large GTPase 1</fullName>
    </recommendedName>
</protein>
<dbReference type="Ensembl" id="ENSACIT00000029112.1">
    <property type="protein sequence ID" value="ENSACIP00000028363.1"/>
    <property type="gene ID" value="ENSACIG00000021977.1"/>
</dbReference>
<evidence type="ECO:0000313" key="1">
    <source>
        <dbReference type="Ensembl" id="ENSACIP00000028363.1"/>
    </source>
</evidence>
<reference evidence="1" key="2">
    <citation type="submission" date="2025-09" db="UniProtKB">
        <authorList>
            <consortium name="Ensembl"/>
        </authorList>
    </citation>
    <scope>IDENTIFICATION</scope>
</reference>
<evidence type="ECO:0008006" key="3">
    <source>
        <dbReference type="Google" id="ProtNLM"/>
    </source>
</evidence>
<name>A0A3Q0T2Y8_AMPCI</name>
<reference evidence="1" key="1">
    <citation type="submission" date="2025-08" db="UniProtKB">
        <authorList>
            <consortium name="Ensembl"/>
        </authorList>
    </citation>
    <scope>IDENTIFICATION</scope>
</reference>
<dbReference type="GeneTree" id="ENSGT00940000154393"/>
<dbReference type="PANTHER" id="PTHR22796:SF6">
    <property type="entry name" value="INTERFERON-INDUCED VERY LARGE GTPASE 1-RELATED"/>
    <property type="match status" value="1"/>
</dbReference>
<sequence length="358" mass="41645">MSVIKSFCRGSSSAVVLGELICEKLKTSIIDAANNKTAIDLACQMRCNFPAFSGNRLDLEKHMLKSLAEEEDFDGFITYIRNPRSQTEAFIKAEVQKYIFMDHKDEAVNMFKKNVDDINTLVRSALSTATQKVKTQWGDTEMWLKEFSSLLKDELTFDPICSQNFSDIKDFEFLKKEIEKVFTSITEQMSRISLDKLKESRQKPDEILIDQLCNCCWETCPFCSAVCTNTMKDHSPDDHSTPFHRCSGIKGWHYRHTVEFSINFCTTNVASDCRFYPHRDSEETFPYKLYKTAGPPYANWRITPDGSKLAYWKWFVCRFQNKLEEYYNLKFQGRGEIPDQWETISKHEAIKSLDEMCK</sequence>
<accession>A0A3Q0T2Y8</accession>
<organism evidence="1 2">
    <name type="scientific">Amphilophus citrinellus</name>
    <name type="common">Midas cichlid</name>
    <name type="synonym">Cichlasoma citrinellum</name>
    <dbReference type="NCBI Taxonomy" id="61819"/>
    <lineage>
        <taxon>Eukaryota</taxon>
        <taxon>Metazoa</taxon>
        <taxon>Chordata</taxon>
        <taxon>Craniata</taxon>
        <taxon>Vertebrata</taxon>
        <taxon>Euteleostomi</taxon>
        <taxon>Actinopterygii</taxon>
        <taxon>Neopterygii</taxon>
        <taxon>Teleostei</taxon>
        <taxon>Neoteleostei</taxon>
        <taxon>Acanthomorphata</taxon>
        <taxon>Ovalentaria</taxon>
        <taxon>Cichlomorphae</taxon>
        <taxon>Cichliformes</taxon>
        <taxon>Cichlidae</taxon>
        <taxon>New World cichlids</taxon>
        <taxon>Cichlasomatinae</taxon>
        <taxon>Heroini</taxon>
        <taxon>Amphilophus</taxon>
    </lineage>
</organism>
<dbReference type="PANTHER" id="PTHR22796">
    <property type="entry name" value="URG4-RELATED"/>
    <property type="match status" value="1"/>
</dbReference>
<dbReference type="Proteomes" id="UP000261340">
    <property type="component" value="Unplaced"/>
</dbReference>
<dbReference type="OMA" id="IDRTTEC"/>
<dbReference type="AlphaFoldDB" id="A0A3Q0T2Y8"/>
<dbReference type="STRING" id="61819.ENSACIP00000028363"/>
<proteinExistence type="predicted"/>
<evidence type="ECO:0000313" key="2">
    <source>
        <dbReference type="Proteomes" id="UP000261340"/>
    </source>
</evidence>